<dbReference type="PANTHER" id="PTHR11705:SF143">
    <property type="entry name" value="SLL0236 PROTEIN"/>
    <property type="match status" value="1"/>
</dbReference>
<feature type="chain" id="PRO_5043620241" description="Peptidase M14 domain-containing protein" evidence="11">
    <location>
        <begin position="20"/>
        <end position="352"/>
    </location>
</feature>
<accession>A0AAV9X6A6</accession>
<keyword evidence="9" id="KW-0482">Metalloprotease</keyword>
<evidence type="ECO:0000259" key="12">
    <source>
        <dbReference type="PROSITE" id="PS52035"/>
    </source>
</evidence>
<dbReference type="Proteomes" id="UP001365542">
    <property type="component" value="Unassembled WGS sequence"/>
</dbReference>
<dbReference type="GO" id="GO:0004181">
    <property type="term" value="F:metallocarboxypeptidase activity"/>
    <property type="evidence" value="ECO:0007669"/>
    <property type="project" value="InterPro"/>
</dbReference>
<comment type="cofactor">
    <cofactor evidence="1">
        <name>Zn(2+)</name>
        <dbReference type="ChEBI" id="CHEBI:29105"/>
    </cofactor>
</comment>
<evidence type="ECO:0000256" key="3">
    <source>
        <dbReference type="ARBA" id="ARBA00022645"/>
    </source>
</evidence>
<dbReference type="AlphaFoldDB" id="A0AAV9X6A6"/>
<keyword evidence="14" id="KW-1185">Reference proteome</keyword>
<dbReference type="FunFam" id="3.40.630.10:FF:000084">
    <property type="entry name" value="Carboxypeptidase B2"/>
    <property type="match status" value="1"/>
</dbReference>
<dbReference type="InterPro" id="IPR057246">
    <property type="entry name" value="CARBOXYPEPT_ZN_1"/>
</dbReference>
<dbReference type="PRINTS" id="PR00765">
    <property type="entry name" value="CRBOXYPTASEA"/>
</dbReference>
<dbReference type="GO" id="GO:0008270">
    <property type="term" value="F:zinc ion binding"/>
    <property type="evidence" value="ECO:0007669"/>
    <property type="project" value="InterPro"/>
</dbReference>
<evidence type="ECO:0000256" key="6">
    <source>
        <dbReference type="ARBA" id="ARBA00022729"/>
    </source>
</evidence>
<keyword evidence="6 11" id="KW-0732">Signal</keyword>
<protein>
    <recommendedName>
        <fullName evidence="12">Peptidase M14 domain-containing protein</fullName>
    </recommendedName>
</protein>
<evidence type="ECO:0000313" key="13">
    <source>
        <dbReference type="EMBL" id="KAK6535371.1"/>
    </source>
</evidence>
<keyword evidence="8" id="KW-0862">Zinc</keyword>
<comment type="caution">
    <text evidence="10">Lacks conserved residue(s) required for the propagation of feature annotation.</text>
</comment>
<keyword evidence="3" id="KW-0121">Carboxypeptidase</keyword>
<dbReference type="PROSITE" id="PS52035">
    <property type="entry name" value="PEPTIDASE_M14"/>
    <property type="match status" value="1"/>
</dbReference>
<feature type="domain" description="Peptidase M14" evidence="12">
    <location>
        <begin position="61"/>
        <end position="352"/>
    </location>
</feature>
<keyword evidence="7" id="KW-0378">Hydrolase</keyword>
<comment type="similarity">
    <text evidence="2 10">Belongs to the peptidase M14 family.</text>
</comment>
<evidence type="ECO:0000256" key="8">
    <source>
        <dbReference type="ARBA" id="ARBA00022833"/>
    </source>
</evidence>
<evidence type="ECO:0000256" key="2">
    <source>
        <dbReference type="ARBA" id="ARBA00005988"/>
    </source>
</evidence>
<dbReference type="Gene3D" id="3.40.630.10">
    <property type="entry name" value="Zn peptidases"/>
    <property type="match status" value="1"/>
</dbReference>
<feature type="signal peptide" evidence="11">
    <location>
        <begin position="1"/>
        <end position="19"/>
    </location>
</feature>
<evidence type="ECO:0000256" key="11">
    <source>
        <dbReference type="SAM" id="SignalP"/>
    </source>
</evidence>
<evidence type="ECO:0000256" key="5">
    <source>
        <dbReference type="ARBA" id="ARBA00022723"/>
    </source>
</evidence>
<evidence type="ECO:0000256" key="10">
    <source>
        <dbReference type="PROSITE-ProRule" id="PRU01379"/>
    </source>
</evidence>
<organism evidence="13 14">
    <name type="scientific">Orbilia ellipsospora</name>
    <dbReference type="NCBI Taxonomy" id="2528407"/>
    <lineage>
        <taxon>Eukaryota</taxon>
        <taxon>Fungi</taxon>
        <taxon>Dikarya</taxon>
        <taxon>Ascomycota</taxon>
        <taxon>Pezizomycotina</taxon>
        <taxon>Orbiliomycetes</taxon>
        <taxon>Orbiliales</taxon>
        <taxon>Orbiliaceae</taxon>
        <taxon>Orbilia</taxon>
    </lineage>
</organism>
<name>A0AAV9X6A6_9PEZI</name>
<proteinExistence type="inferred from homology"/>
<dbReference type="PANTHER" id="PTHR11705">
    <property type="entry name" value="PROTEASE FAMILY M14 CARBOXYPEPTIDASE A,B"/>
    <property type="match status" value="1"/>
</dbReference>
<dbReference type="SMART" id="SM00631">
    <property type="entry name" value="Zn_pept"/>
    <property type="match status" value="1"/>
</dbReference>
<evidence type="ECO:0000256" key="7">
    <source>
        <dbReference type="ARBA" id="ARBA00022801"/>
    </source>
</evidence>
<evidence type="ECO:0000256" key="1">
    <source>
        <dbReference type="ARBA" id="ARBA00001947"/>
    </source>
</evidence>
<dbReference type="EMBL" id="JAVHJO010000010">
    <property type="protein sequence ID" value="KAK6535371.1"/>
    <property type="molecule type" value="Genomic_DNA"/>
</dbReference>
<keyword evidence="5" id="KW-0479">Metal-binding</keyword>
<reference evidence="13 14" key="1">
    <citation type="submission" date="2019-10" db="EMBL/GenBank/DDBJ databases">
        <authorList>
            <person name="Palmer J.M."/>
        </authorList>
    </citation>
    <scope>NUCLEOTIDE SEQUENCE [LARGE SCALE GENOMIC DNA]</scope>
    <source>
        <strain evidence="13 14">TWF694</strain>
    </source>
</reference>
<comment type="caution">
    <text evidence="13">The sequence shown here is derived from an EMBL/GenBank/DDBJ whole genome shotgun (WGS) entry which is preliminary data.</text>
</comment>
<dbReference type="PROSITE" id="PS00132">
    <property type="entry name" value="CARBOXYPEPT_ZN_1"/>
    <property type="match status" value="1"/>
</dbReference>
<keyword evidence="4" id="KW-0645">Protease</keyword>
<dbReference type="InterPro" id="IPR000834">
    <property type="entry name" value="Peptidase_M14"/>
</dbReference>
<gene>
    <name evidence="13" type="ORF">TWF694_001832</name>
</gene>
<dbReference type="Pfam" id="PF00246">
    <property type="entry name" value="Peptidase_M14"/>
    <property type="match status" value="1"/>
</dbReference>
<sequence>MLFIKQLLTVLVLSRTGLGLPASRNGISAREELASSDAKPRGLVDDLASDLLSPSPAYFQTYNFYAEHTLFLESLALAYPGHAVTVNAGYSYQGRPILGIHIWGKTRGNPAVVIHGNAHAREWISSAVAEYIAYGVLKNAYPGITDNYDLYIFPIVNPDGYVYTATSNRQWIKNRQNTGNLCYGVNLDNNWNQEWGTVGVSTNPCSDSYSGASAASSSEVYGLSSFFDSLLGGTGIKMFINYGAYGQLVLSPWSYTTTPSPDSAEQLRVGNIIATAMTNQYGKTYTSGSVAQTTAPTSGTAVDYVYGVLEVVHSYWIMLRDTGDSAYLLPANQITPSGKEALAGLAAAIAAL</sequence>
<dbReference type="SUPFAM" id="SSF53187">
    <property type="entry name" value="Zn-dependent exopeptidases"/>
    <property type="match status" value="1"/>
</dbReference>
<evidence type="ECO:0000256" key="9">
    <source>
        <dbReference type="ARBA" id="ARBA00023049"/>
    </source>
</evidence>
<evidence type="ECO:0000256" key="4">
    <source>
        <dbReference type="ARBA" id="ARBA00022670"/>
    </source>
</evidence>
<dbReference type="GO" id="GO:0006508">
    <property type="term" value="P:proteolysis"/>
    <property type="evidence" value="ECO:0007669"/>
    <property type="project" value="UniProtKB-KW"/>
</dbReference>
<evidence type="ECO:0000313" key="14">
    <source>
        <dbReference type="Proteomes" id="UP001365542"/>
    </source>
</evidence>
<dbReference type="CDD" id="cd03860">
    <property type="entry name" value="M14_CP_A-B_like"/>
    <property type="match status" value="1"/>
</dbReference>